<keyword evidence="2" id="KW-0378">Hydrolase</keyword>
<name>A0A1F2WS51_9ACTN</name>
<feature type="domain" description="Phosphotyrosine protein phosphatase I" evidence="5">
    <location>
        <begin position="1"/>
        <end position="201"/>
    </location>
</feature>
<dbReference type="InterPro" id="IPR050438">
    <property type="entry name" value="LMW_PTPase"/>
</dbReference>
<dbReference type="Proteomes" id="UP000177876">
    <property type="component" value="Unassembled WGS sequence"/>
</dbReference>
<evidence type="ECO:0000256" key="4">
    <source>
        <dbReference type="PIRSR" id="PIRSR617867-1"/>
    </source>
</evidence>
<dbReference type="GO" id="GO:0004725">
    <property type="term" value="F:protein tyrosine phosphatase activity"/>
    <property type="evidence" value="ECO:0007669"/>
    <property type="project" value="InterPro"/>
</dbReference>
<evidence type="ECO:0000256" key="2">
    <source>
        <dbReference type="ARBA" id="ARBA00022801"/>
    </source>
</evidence>
<evidence type="ECO:0000313" key="6">
    <source>
        <dbReference type="EMBL" id="OFW59722.1"/>
    </source>
</evidence>
<dbReference type="SUPFAM" id="SSF52788">
    <property type="entry name" value="Phosphotyrosine protein phosphatases I"/>
    <property type="match status" value="1"/>
</dbReference>
<keyword evidence="3" id="KW-0904">Protein phosphatase</keyword>
<evidence type="ECO:0000259" key="5">
    <source>
        <dbReference type="SMART" id="SM00226"/>
    </source>
</evidence>
<feature type="active site" description="Nucleophile" evidence="4">
    <location>
        <position position="13"/>
    </location>
</feature>
<dbReference type="InterPro" id="IPR017867">
    <property type="entry name" value="Tyr_phospatase_low_mol_wt"/>
</dbReference>
<dbReference type="PANTHER" id="PTHR11717">
    <property type="entry name" value="LOW MOLECULAR WEIGHT PROTEIN TYROSINE PHOSPHATASE"/>
    <property type="match status" value="1"/>
</dbReference>
<comment type="similarity">
    <text evidence="1">Belongs to the low molecular weight phosphotyrosine protein phosphatase family.</text>
</comment>
<feature type="active site" description="Nucleophile" evidence="4">
    <location>
        <position position="7"/>
    </location>
</feature>
<organism evidence="6 7">
    <name type="scientific">Candidatus Solincola sediminis</name>
    <dbReference type="NCBI Taxonomy" id="1797199"/>
    <lineage>
        <taxon>Bacteria</taxon>
        <taxon>Bacillati</taxon>
        <taxon>Actinomycetota</taxon>
        <taxon>Candidatus Geothermincolia</taxon>
        <taxon>Candidatus Geothermincolales</taxon>
        <taxon>Candidatus Geothermincolaceae</taxon>
        <taxon>Candidatus Solincola</taxon>
    </lineage>
</organism>
<comment type="caution">
    <text evidence="6">The sequence shown here is derived from an EMBL/GenBank/DDBJ whole genome shotgun (WGS) entry which is preliminary data.</text>
</comment>
<sequence>MNILYLCTGNICRSAMAEAFTLQALSTVGSVEAKIKSAGLEAEEGQTPPAEVVSVMGEHGLDISDHHAHRLEAREVEDADIILAMAKHNSQRLLTGHQEAVQKVFTLKEFIIQGKKRASGLEETDPEKRLVELKSLIRRVDGSTLRKGEKGLNHHLGLFFLHYYQIYDHRFTIDDPLGQSMDFMRRTAEEIRHCVEELLGPALLGLHNG</sequence>
<dbReference type="PANTHER" id="PTHR11717:SF31">
    <property type="entry name" value="LOW MOLECULAR WEIGHT PROTEIN-TYROSINE-PHOSPHATASE ETP-RELATED"/>
    <property type="match status" value="1"/>
</dbReference>
<dbReference type="InterPro" id="IPR023485">
    <property type="entry name" value="Ptyr_pPase"/>
</dbReference>
<dbReference type="Pfam" id="PF01451">
    <property type="entry name" value="LMWPc"/>
    <property type="match status" value="1"/>
</dbReference>
<gene>
    <name evidence="6" type="ORF">A2Y75_04925</name>
</gene>
<dbReference type="InterPro" id="IPR036196">
    <property type="entry name" value="Ptyr_pPase_sf"/>
</dbReference>
<reference evidence="6 7" key="1">
    <citation type="journal article" date="2016" name="Nat. Commun.">
        <title>Thousands of microbial genomes shed light on interconnected biogeochemical processes in an aquifer system.</title>
        <authorList>
            <person name="Anantharaman K."/>
            <person name="Brown C.T."/>
            <person name="Hug L.A."/>
            <person name="Sharon I."/>
            <person name="Castelle C.J."/>
            <person name="Probst A.J."/>
            <person name="Thomas B.C."/>
            <person name="Singh A."/>
            <person name="Wilkins M.J."/>
            <person name="Karaoz U."/>
            <person name="Brodie E.L."/>
            <person name="Williams K.H."/>
            <person name="Hubbard S.S."/>
            <person name="Banfield J.F."/>
        </authorList>
    </citation>
    <scope>NUCLEOTIDE SEQUENCE [LARGE SCALE GENOMIC DNA]</scope>
</reference>
<accession>A0A1F2WS51</accession>
<dbReference type="Gene3D" id="3.40.50.2300">
    <property type="match status" value="1"/>
</dbReference>
<protein>
    <recommendedName>
        <fullName evidence="5">Phosphotyrosine protein phosphatase I domain-containing protein</fullName>
    </recommendedName>
</protein>
<proteinExistence type="inferred from homology"/>
<evidence type="ECO:0000313" key="7">
    <source>
        <dbReference type="Proteomes" id="UP000177876"/>
    </source>
</evidence>
<dbReference type="STRING" id="1797197.A2Y75_04925"/>
<dbReference type="SMART" id="SM00226">
    <property type="entry name" value="LMWPc"/>
    <property type="match status" value="1"/>
</dbReference>
<dbReference type="AlphaFoldDB" id="A0A1F2WS51"/>
<evidence type="ECO:0000256" key="3">
    <source>
        <dbReference type="ARBA" id="ARBA00022912"/>
    </source>
</evidence>
<dbReference type="PRINTS" id="PR00719">
    <property type="entry name" value="LMWPTPASE"/>
</dbReference>
<dbReference type="EMBL" id="MELK01000011">
    <property type="protein sequence ID" value="OFW59722.1"/>
    <property type="molecule type" value="Genomic_DNA"/>
</dbReference>
<evidence type="ECO:0000256" key="1">
    <source>
        <dbReference type="ARBA" id="ARBA00011063"/>
    </source>
</evidence>